<evidence type="ECO:0000256" key="4">
    <source>
        <dbReference type="ARBA" id="ARBA00023239"/>
    </source>
</evidence>
<dbReference type="GO" id="GO:0008675">
    <property type="term" value="F:2-dehydro-3-deoxy-phosphogluconate aldolase activity"/>
    <property type="evidence" value="ECO:0007669"/>
    <property type="project" value="UniProtKB-EC"/>
</dbReference>
<comment type="caution">
    <text evidence="6">The sequence shown here is derived from an EMBL/GenBank/DDBJ whole genome shotgun (WGS) entry which is preliminary data.</text>
</comment>
<dbReference type="Gene3D" id="3.20.20.70">
    <property type="entry name" value="Aldolase class I"/>
    <property type="match status" value="1"/>
</dbReference>
<dbReference type="Pfam" id="PF01081">
    <property type="entry name" value="Aldolase"/>
    <property type="match status" value="1"/>
</dbReference>
<dbReference type="NCBIfam" id="NF004325">
    <property type="entry name" value="PRK05718.1"/>
    <property type="match status" value="1"/>
</dbReference>
<keyword evidence="7" id="KW-1185">Reference proteome</keyword>
<gene>
    <name evidence="6" type="ORF">HNR48_002903</name>
</gene>
<dbReference type="NCBIfam" id="TIGR01182">
    <property type="entry name" value="eda"/>
    <property type="match status" value="1"/>
</dbReference>
<keyword evidence="5" id="KW-0119">Carbohydrate metabolism</keyword>
<evidence type="ECO:0000256" key="3">
    <source>
        <dbReference type="ARBA" id="ARBA00011233"/>
    </source>
</evidence>
<evidence type="ECO:0000313" key="6">
    <source>
        <dbReference type="EMBL" id="MBB6522618.1"/>
    </source>
</evidence>
<dbReference type="InterPro" id="IPR000887">
    <property type="entry name" value="Aldlse_KDPG_KHG"/>
</dbReference>
<dbReference type="AlphaFoldDB" id="A0A7X0MWL9"/>
<evidence type="ECO:0000256" key="1">
    <source>
        <dbReference type="ARBA" id="ARBA00004761"/>
    </source>
</evidence>
<dbReference type="EMBL" id="JACHHT010000002">
    <property type="protein sequence ID" value="MBB6522618.1"/>
    <property type="molecule type" value="Genomic_DNA"/>
</dbReference>
<comment type="similarity">
    <text evidence="2">Belongs to the KHG/KDPG aldolase family.</text>
</comment>
<proteinExistence type="inferred from homology"/>
<organism evidence="6 7">
    <name type="scientific">Pseudoteredinibacter isoporae</name>
    <dbReference type="NCBI Taxonomy" id="570281"/>
    <lineage>
        <taxon>Bacteria</taxon>
        <taxon>Pseudomonadati</taxon>
        <taxon>Pseudomonadota</taxon>
        <taxon>Gammaproteobacteria</taxon>
        <taxon>Cellvibrionales</taxon>
        <taxon>Cellvibrionaceae</taxon>
        <taxon>Pseudoteredinibacter</taxon>
    </lineage>
</organism>
<dbReference type="PANTHER" id="PTHR30246">
    <property type="entry name" value="2-KETO-3-DEOXY-6-PHOSPHOGLUCONATE ALDOLASE"/>
    <property type="match status" value="1"/>
</dbReference>
<dbReference type="GO" id="GO:0106009">
    <property type="term" value="F:(4S)-4-hydroxy-2-oxoglutarate aldolase activity"/>
    <property type="evidence" value="ECO:0007669"/>
    <property type="project" value="UniProtKB-EC"/>
</dbReference>
<dbReference type="RefSeq" id="WP_166845534.1">
    <property type="nucleotide sequence ID" value="NZ_JAAONY010000002.1"/>
</dbReference>
<reference evidence="6 7" key="1">
    <citation type="submission" date="2020-08" db="EMBL/GenBank/DDBJ databases">
        <title>Genomic Encyclopedia of Type Strains, Phase IV (KMG-IV): sequencing the most valuable type-strain genomes for metagenomic binning, comparative biology and taxonomic classification.</title>
        <authorList>
            <person name="Goeker M."/>
        </authorList>
    </citation>
    <scope>NUCLEOTIDE SEQUENCE [LARGE SCALE GENOMIC DNA]</scope>
    <source>
        <strain evidence="6 7">DSM 22368</strain>
    </source>
</reference>
<protein>
    <submittedName>
        <fullName evidence="6">2-dehydro-3-deoxyphosphogluconate aldolase/(4S)-4-hydroxy-2-oxoglutarate aldolase</fullName>
        <ecNumber evidence="6">4.1.2.14</ecNumber>
        <ecNumber evidence="6">4.1.3.42</ecNumber>
    </submittedName>
</protein>
<evidence type="ECO:0000313" key="7">
    <source>
        <dbReference type="Proteomes" id="UP000528457"/>
    </source>
</evidence>
<dbReference type="SUPFAM" id="SSF51569">
    <property type="entry name" value="Aldolase"/>
    <property type="match status" value="1"/>
</dbReference>
<dbReference type="InParanoid" id="A0A7X0MWL9"/>
<dbReference type="InterPro" id="IPR031338">
    <property type="entry name" value="KDPG/KHG_AS_2"/>
</dbReference>
<comment type="pathway">
    <text evidence="1">Carbohydrate acid metabolism.</text>
</comment>
<dbReference type="EC" id="4.1.3.42" evidence="6"/>
<dbReference type="Proteomes" id="UP000528457">
    <property type="component" value="Unassembled WGS sequence"/>
</dbReference>
<dbReference type="CDD" id="cd00452">
    <property type="entry name" value="KDPG_aldolase"/>
    <property type="match status" value="1"/>
</dbReference>
<evidence type="ECO:0000256" key="2">
    <source>
        <dbReference type="ARBA" id="ARBA00006906"/>
    </source>
</evidence>
<comment type="subunit">
    <text evidence="3">Homotrimer.</text>
</comment>
<dbReference type="EC" id="4.1.2.14" evidence="6"/>
<evidence type="ECO:0000256" key="5">
    <source>
        <dbReference type="ARBA" id="ARBA00023277"/>
    </source>
</evidence>
<name>A0A7X0MWL9_9GAMM</name>
<accession>A0A7X0MWL9</accession>
<keyword evidence="4 6" id="KW-0456">Lyase</keyword>
<sequence>MSNTKDILSLSPIVPVIVINRVEDAVPLANAMVDAGFKTLEITLRTPEALGAISRIKENVENVVVGAGTVLNVRDVANAVSAGAEFLVSPGCTTSLLSAALSTRLPFLPGVSTASEVMTVLERGLNCMKLFPAEASGGTALLKALQGPFPQVSFCPTGGVSPANLDAYLALNNVICVGGSWMIDKSAMERGDWDEVGRQAQFAMEACRKTNY</sequence>
<dbReference type="InterPro" id="IPR013785">
    <property type="entry name" value="Aldolase_TIM"/>
</dbReference>
<dbReference type="PROSITE" id="PS00160">
    <property type="entry name" value="ALDOLASE_KDPG_KHG_2"/>
    <property type="match status" value="1"/>
</dbReference>
<dbReference type="FunCoup" id="A0A7X0MWL9">
    <property type="interactions" value="275"/>
</dbReference>
<dbReference type="PANTHER" id="PTHR30246:SF1">
    <property type="entry name" value="2-DEHYDRO-3-DEOXY-6-PHOSPHOGALACTONATE ALDOLASE-RELATED"/>
    <property type="match status" value="1"/>
</dbReference>